<keyword evidence="1" id="KW-0812">Transmembrane</keyword>
<proteinExistence type="predicted"/>
<dbReference type="EMBL" id="MT040698">
    <property type="protein sequence ID" value="QKQ14711.1"/>
    <property type="molecule type" value="Genomic_DNA"/>
</dbReference>
<evidence type="ECO:0000313" key="2">
    <source>
        <dbReference type="EMBL" id="QKQ14711.1"/>
    </source>
</evidence>
<organism evidence="2">
    <name type="scientific">Zygnema circumcarinatum</name>
    <name type="common">Green alga</name>
    <dbReference type="NCBI Taxonomy" id="35869"/>
    <lineage>
        <taxon>Eukaryota</taxon>
        <taxon>Viridiplantae</taxon>
        <taxon>Streptophyta</taxon>
        <taxon>Zygnematophyceae</taxon>
        <taxon>Zygnematophycidae</taxon>
        <taxon>Zygnematales</taxon>
        <taxon>Zygnemataceae</taxon>
        <taxon>Zygnema</taxon>
    </lineage>
</organism>
<reference evidence="2" key="1">
    <citation type="journal article" date="2020" name="J. Exp. Bot.">
        <title>Zygnema circumcarinatum UTEX 1559 chloroplast and mitochondrial genomes provide insight into land plant evolution.</title>
        <authorList>
            <person name="Orton L.M."/>
            <person name="Fitzek E."/>
            <person name="Feng X."/>
            <person name="Grayburn W.S."/>
            <person name="Mower J.P."/>
            <person name="Liu K."/>
            <person name="Zhang C."/>
            <person name="Duvall M.R."/>
            <person name="Yin Y."/>
        </authorList>
    </citation>
    <scope>NUCLEOTIDE SEQUENCE</scope>
    <source>
        <strain evidence="2">UTEX 1559 mating type +</strain>
    </source>
</reference>
<keyword evidence="2" id="KW-0496">Mitochondrion</keyword>
<evidence type="ECO:0000256" key="1">
    <source>
        <dbReference type="SAM" id="Phobius"/>
    </source>
</evidence>
<geneLocation type="mitochondrion" evidence="2"/>
<keyword evidence="1" id="KW-0472">Membrane</keyword>
<feature type="transmembrane region" description="Helical" evidence="1">
    <location>
        <begin position="42"/>
        <end position="64"/>
    </location>
</feature>
<name>A0A6N0GXJ8_ZYGCR</name>
<protein>
    <submittedName>
        <fullName evidence="2">Uncharacterized protein</fullName>
    </submittedName>
</protein>
<accession>A0A6N0GXJ8</accession>
<keyword evidence="1" id="KW-1133">Transmembrane helix</keyword>
<gene>
    <name evidence="2" type="primary">ORFzc4</name>
</gene>
<sequence>MQTENLLSANTPETGKLWFWFSFFVTSIFLGQYLYEPFFLPVFIDAFTFTLIVVYFQMRCSAIFELAASDTPLSWSSTLALFSSQLGFDRPLQNKLRIDETYKYMQPRLQVRHMWSKIQESMRTKVPPLPSGSAETGFQGFYGSAISAFTSAFVFLGIHVSQSRIEEHRSQQAERHHKETLAEIQQNNKETLAQNESKIQLEANRIRFEKLGELSNELDVRIDSLVEKIRKLGNTRGADPLKMQYSQDLMIARAKKERTDFERESIYLSEKIQLQGSYSSISDIKPPTVYSVLEPKLKGSEPMQAECLTEASYLGLFF</sequence>
<dbReference type="AlphaFoldDB" id="A0A6N0GXJ8"/>
<feature type="transmembrane region" description="Helical" evidence="1">
    <location>
        <begin position="17"/>
        <end position="35"/>
    </location>
</feature>